<evidence type="ECO:0000313" key="7">
    <source>
        <dbReference type="EMBL" id="GAA39886.2"/>
    </source>
</evidence>
<dbReference type="AlphaFoldDB" id="H2KTV8"/>
<dbReference type="EC" id="2.8.2.20" evidence="2 5"/>
<evidence type="ECO:0000256" key="4">
    <source>
        <dbReference type="ARBA" id="ARBA00048460"/>
    </source>
</evidence>
<protein>
    <recommendedName>
        <fullName evidence="2 5">Protein-tyrosine sulfotransferase</fullName>
        <ecNumber evidence="2 5">2.8.2.20</ecNumber>
    </recommendedName>
</protein>
<keyword evidence="3 5" id="KW-0808">Transferase</keyword>
<evidence type="ECO:0000313" key="8">
    <source>
        <dbReference type="Proteomes" id="UP000008909"/>
    </source>
</evidence>
<evidence type="ECO:0000256" key="2">
    <source>
        <dbReference type="ARBA" id="ARBA00013262"/>
    </source>
</evidence>
<comment type="catalytic activity">
    <reaction evidence="4 5">
        <text>L-tyrosyl-[protein] + 3'-phosphoadenylyl sulfate = O-sulfo-L-tyrosine-[protein] + adenosine 3',5'-bisphosphate + H(+)</text>
        <dbReference type="Rhea" id="RHEA:16801"/>
        <dbReference type="Rhea" id="RHEA-COMP:10136"/>
        <dbReference type="Rhea" id="RHEA-COMP:11688"/>
        <dbReference type="ChEBI" id="CHEBI:15378"/>
        <dbReference type="ChEBI" id="CHEBI:46858"/>
        <dbReference type="ChEBI" id="CHEBI:58339"/>
        <dbReference type="ChEBI" id="CHEBI:58343"/>
        <dbReference type="ChEBI" id="CHEBI:65286"/>
        <dbReference type="EC" id="2.8.2.20"/>
    </reaction>
</comment>
<dbReference type="GO" id="GO:0005794">
    <property type="term" value="C:Golgi apparatus"/>
    <property type="evidence" value="ECO:0007669"/>
    <property type="project" value="UniProtKB-ARBA"/>
</dbReference>
<dbReference type="PANTHER" id="PTHR12788">
    <property type="entry name" value="PROTEIN-TYROSINE SULFOTRANSFERASE 2"/>
    <property type="match status" value="1"/>
</dbReference>
<dbReference type="SUPFAM" id="SSF52540">
    <property type="entry name" value="P-loop containing nucleoside triphosphate hydrolases"/>
    <property type="match status" value="1"/>
</dbReference>
<reference evidence="7" key="1">
    <citation type="journal article" date="2011" name="Genome Biol.">
        <title>The draft genome of the carcinogenic human liver fluke Clonorchis sinensis.</title>
        <authorList>
            <person name="Wang X."/>
            <person name="Chen W."/>
            <person name="Huang Y."/>
            <person name="Sun J."/>
            <person name="Men J."/>
            <person name="Liu H."/>
            <person name="Luo F."/>
            <person name="Guo L."/>
            <person name="Lv X."/>
            <person name="Deng C."/>
            <person name="Zhou C."/>
            <person name="Fan Y."/>
            <person name="Li X."/>
            <person name="Huang L."/>
            <person name="Hu Y."/>
            <person name="Liang C."/>
            <person name="Hu X."/>
            <person name="Xu J."/>
            <person name="Yu X."/>
        </authorList>
    </citation>
    <scope>NUCLEOTIDE SEQUENCE [LARGE SCALE GENOMIC DNA]</scope>
    <source>
        <strain evidence="7">Henan</strain>
    </source>
</reference>
<keyword evidence="6" id="KW-1133">Transmembrane helix</keyword>
<dbReference type="Gene3D" id="3.40.50.300">
    <property type="entry name" value="P-loop containing nucleotide triphosphate hydrolases"/>
    <property type="match status" value="1"/>
</dbReference>
<sequence length="341" mass="39639">MGIETVREIQTIGVNAVQRRIVGGGMILLLMVFCVSRLTTKTPAKWYQEARHRPYIFVGGHQSSGTTLMRVILDVHHMIRCGPEPVVGEFLLRFRVSMDKFKDRLTDIGIYPEILDTAVANFLSEIIERMGAPAPVLCHKDPRTFFYLAYLGELFPRAKFINMLRDGRAAILSSIERKLSNGTELTLLKKWEIWVRQMQYDCQNLGPQRCMTVRYELLVLYPEKMLRKIMEFLELPWDPKVLEHEKWVEEEANLTVFDKSTEQIKMKIHTESLGLWAEGDSILSDNFVETAHMNFSLLQELGYDHVGLPPNYHALSWEQPIVRWTDEHQASQPRQKFMQMP</sequence>
<feature type="transmembrane region" description="Helical" evidence="6">
    <location>
        <begin position="21"/>
        <end position="39"/>
    </location>
</feature>
<evidence type="ECO:0000256" key="5">
    <source>
        <dbReference type="RuleBase" id="RU365018"/>
    </source>
</evidence>
<comment type="function">
    <text evidence="5">Catalyzes the O-sulfation of tyrosine residues within acidic motifs of polypeptides, using 3'-phosphoadenylyl sulfate (PAPS) as cosubstrate.</text>
</comment>
<dbReference type="Pfam" id="PF13469">
    <property type="entry name" value="Sulfotransfer_3"/>
    <property type="match status" value="1"/>
</dbReference>
<accession>H2KTV8</accession>
<comment type="similarity">
    <text evidence="1 5">Belongs to the protein sulfotransferase family.</text>
</comment>
<keyword evidence="6" id="KW-0812">Transmembrane</keyword>
<evidence type="ECO:0000256" key="3">
    <source>
        <dbReference type="ARBA" id="ARBA00022679"/>
    </source>
</evidence>
<proteinExistence type="inferred from homology"/>
<keyword evidence="6" id="KW-0472">Membrane</keyword>
<dbReference type="EMBL" id="DF143950">
    <property type="protein sequence ID" value="GAA39886.2"/>
    <property type="molecule type" value="Genomic_DNA"/>
</dbReference>
<evidence type="ECO:0000256" key="6">
    <source>
        <dbReference type="SAM" id="Phobius"/>
    </source>
</evidence>
<gene>
    <name evidence="7" type="ORF">CLF_106424</name>
</gene>
<name>H2KTV8_CLOSI</name>
<evidence type="ECO:0000256" key="1">
    <source>
        <dbReference type="ARBA" id="ARBA00009988"/>
    </source>
</evidence>
<keyword evidence="8" id="KW-1185">Reference proteome</keyword>
<organism evidence="7 8">
    <name type="scientific">Clonorchis sinensis</name>
    <name type="common">Chinese liver fluke</name>
    <dbReference type="NCBI Taxonomy" id="79923"/>
    <lineage>
        <taxon>Eukaryota</taxon>
        <taxon>Metazoa</taxon>
        <taxon>Spiralia</taxon>
        <taxon>Lophotrochozoa</taxon>
        <taxon>Platyhelminthes</taxon>
        <taxon>Trematoda</taxon>
        <taxon>Digenea</taxon>
        <taxon>Opisthorchiida</taxon>
        <taxon>Opisthorchiata</taxon>
        <taxon>Opisthorchiidae</taxon>
        <taxon>Clonorchis</taxon>
    </lineage>
</organism>
<dbReference type="InterPro" id="IPR026634">
    <property type="entry name" value="TPST-like"/>
</dbReference>
<dbReference type="PANTHER" id="PTHR12788:SF10">
    <property type="entry name" value="PROTEIN-TYROSINE SULFOTRANSFERASE"/>
    <property type="match status" value="1"/>
</dbReference>
<dbReference type="GO" id="GO:0008476">
    <property type="term" value="F:protein-tyrosine sulfotransferase activity"/>
    <property type="evidence" value="ECO:0007669"/>
    <property type="project" value="UniProtKB-EC"/>
</dbReference>
<dbReference type="InterPro" id="IPR027417">
    <property type="entry name" value="P-loop_NTPase"/>
</dbReference>
<dbReference type="Proteomes" id="UP000008909">
    <property type="component" value="Unassembled WGS sequence"/>
</dbReference>